<keyword evidence="6" id="KW-0411">Iron-sulfur</keyword>
<dbReference type="InterPro" id="IPR058240">
    <property type="entry name" value="rSAM_sf"/>
</dbReference>
<accession>A0ABU9LNR1</accession>
<evidence type="ECO:0000256" key="6">
    <source>
        <dbReference type="ARBA" id="ARBA00023014"/>
    </source>
</evidence>
<evidence type="ECO:0000256" key="1">
    <source>
        <dbReference type="ARBA" id="ARBA00001966"/>
    </source>
</evidence>
<dbReference type="SMART" id="SM00729">
    <property type="entry name" value="Elp3"/>
    <property type="match status" value="1"/>
</dbReference>
<dbReference type="PANTHER" id="PTHR43787">
    <property type="entry name" value="FEMO COFACTOR BIOSYNTHESIS PROTEIN NIFB-RELATED"/>
    <property type="match status" value="1"/>
</dbReference>
<dbReference type="InterPro" id="IPR013785">
    <property type="entry name" value="Aldolase_TIM"/>
</dbReference>
<keyword evidence="2" id="KW-0004">4Fe-4S</keyword>
<dbReference type="Proteomes" id="UP001398420">
    <property type="component" value="Unassembled WGS sequence"/>
</dbReference>
<gene>
    <name evidence="8" type="ORF">AAF454_13675</name>
</gene>
<evidence type="ECO:0000256" key="4">
    <source>
        <dbReference type="ARBA" id="ARBA00022723"/>
    </source>
</evidence>
<dbReference type="Pfam" id="PF04055">
    <property type="entry name" value="Radical_SAM"/>
    <property type="match status" value="1"/>
</dbReference>
<feature type="domain" description="Radical SAM core" evidence="7">
    <location>
        <begin position="89"/>
        <end position="319"/>
    </location>
</feature>
<dbReference type="PROSITE" id="PS51918">
    <property type="entry name" value="RADICAL_SAM"/>
    <property type="match status" value="1"/>
</dbReference>
<dbReference type="RefSeq" id="WP_068450716.1">
    <property type="nucleotide sequence ID" value="NZ_CP147847.1"/>
</dbReference>
<comment type="caution">
    <text evidence="8">The sequence shown here is derived from an EMBL/GenBank/DDBJ whole genome shotgun (WGS) entry which is preliminary data.</text>
</comment>
<dbReference type="SUPFAM" id="SSF102114">
    <property type="entry name" value="Radical SAM enzymes"/>
    <property type="match status" value="1"/>
</dbReference>
<keyword evidence="3" id="KW-0949">S-adenosyl-L-methionine</keyword>
<dbReference type="SFLD" id="SFLDG01067">
    <property type="entry name" value="SPASM/twitch_domain_containing"/>
    <property type="match status" value="1"/>
</dbReference>
<dbReference type="SFLD" id="SFLDS00029">
    <property type="entry name" value="Radical_SAM"/>
    <property type="match status" value="1"/>
</dbReference>
<keyword evidence="5" id="KW-0408">Iron</keyword>
<dbReference type="SFLD" id="SFLDG01386">
    <property type="entry name" value="main_SPASM_domain-containing"/>
    <property type="match status" value="1"/>
</dbReference>
<dbReference type="SFLD" id="SFLDG01384">
    <property type="entry name" value="thioether_bond_formation_requi"/>
    <property type="match status" value="1"/>
</dbReference>
<dbReference type="InterPro" id="IPR006638">
    <property type="entry name" value="Elp3/MiaA/NifB-like_rSAM"/>
</dbReference>
<dbReference type="InterPro" id="IPR023867">
    <property type="entry name" value="Sulphatase_maturase_rSAM"/>
</dbReference>
<dbReference type="EMBL" id="JBCEWA010000013">
    <property type="protein sequence ID" value="MEL5989458.1"/>
    <property type="molecule type" value="Genomic_DNA"/>
</dbReference>
<dbReference type="PANTHER" id="PTHR43787:SF3">
    <property type="entry name" value="ARYLSULFATASE REGULATORY PROTEIN"/>
    <property type="match status" value="1"/>
</dbReference>
<evidence type="ECO:0000256" key="3">
    <source>
        <dbReference type="ARBA" id="ARBA00022691"/>
    </source>
</evidence>
<protein>
    <submittedName>
        <fullName evidence="8">Radical SAM protein</fullName>
    </submittedName>
</protein>
<keyword evidence="9" id="KW-1185">Reference proteome</keyword>
<name>A0ABU9LNR1_9BACL</name>
<evidence type="ECO:0000256" key="5">
    <source>
        <dbReference type="ARBA" id="ARBA00023004"/>
    </source>
</evidence>
<evidence type="ECO:0000259" key="7">
    <source>
        <dbReference type="PROSITE" id="PS51918"/>
    </source>
</evidence>
<evidence type="ECO:0000313" key="8">
    <source>
        <dbReference type="EMBL" id="MEL5989458.1"/>
    </source>
</evidence>
<sequence length="445" mass="50458">MEQVKYIPSKFNALTKTEDGGVIVYNSYTGAIVNFDEKEREEVLTALKRQGSPALDTEVKQALFDNGFIVKDTVDELKRADLLHQTMHRTDMLHLILMTTEQCNFRCRYCYESFAKGKMTDETKAGVKALVKERAGTLDNLHISWFGGEPLLELGIIEELSKEFMAQAEQHNIDYSADVVTNGYFLNRETFEKLLSWNVSQYMVTIDGVQAVHDARRHMIGGQGTFEKIVENLQSLRDVEGDFNMTIRINFDEDNLRETEHLIDFLKEHFANDSRFGVFFRPVGRWGGPNDEEIPTCTHITANKKIWEFTETAMDKGLAMSNMVEGALNPTAAVCYAAKPNAMVIGSDGQLYKCTTVLDEEVNKVGKIQADGTMDLDYDKIASWLLSGEETDTVCQSCFFRPACQGNHCPWYRVVSGERPCPSEKKNIKKVLNLVWKNSLQTVEQ</sequence>
<dbReference type="InterPro" id="IPR023885">
    <property type="entry name" value="4Fe4S-binding_SPASM_dom"/>
</dbReference>
<proteinExistence type="predicted"/>
<keyword evidence="4" id="KW-0479">Metal-binding</keyword>
<evidence type="ECO:0000256" key="2">
    <source>
        <dbReference type="ARBA" id="ARBA00022485"/>
    </source>
</evidence>
<reference evidence="8 9" key="1">
    <citation type="submission" date="2024-04" db="EMBL/GenBank/DDBJ databases">
        <authorList>
            <person name="Wu Y.S."/>
            <person name="Zhang L."/>
        </authorList>
    </citation>
    <scope>NUCLEOTIDE SEQUENCE [LARGE SCALE GENOMIC DNA]</scope>
    <source>
        <strain evidence="8 9">KG-01</strain>
    </source>
</reference>
<evidence type="ECO:0000313" key="9">
    <source>
        <dbReference type="Proteomes" id="UP001398420"/>
    </source>
</evidence>
<organism evidence="8 9">
    <name type="scientific">Kurthia gibsonii</name>
    <dbReference type="NCBI Taxonomy" id="33946"/>
    <lineage>
        <taxon>Bacteria</taxon>
        <taxon>Bacillati</taxon>
        <taxon>Bacillota</taxon>
        <taxon>Bacilli</taxon>
        <taxon>Bacillales</taxon>
        <taxon>Caryophanaceae</taxon>
        <taxon>Kurthia</taxon>
    </lineage>
</organism>
<dbReference type="CDD" id="cd01335">
    <property type="entry name" value="Radical_SAM"/>
    <property type="match status" value="1"/>
</dbReference>
<dbReference type="NCBIfam" id="TIGR04085">
    <property type="entry name" value="rSAM_more_4Fe4S"/>
    <property type="match status" value="1"/>
</dbReference>
<comment type="cofactor">
    <cofactor evidence="1">
        <name>[4Fe-4S] cluster</name>
        <dbReference type="ChEBI" id="CHEBI:49883"/>
    </cofactor>
</comment>
<dbReference type="InterPro" id="IPR007197">
    <property type="entry name" value="rSAM"/>
</dbReference>
<dbReference type="Gene3D" id="3.20.20.70">
    <property type="entry name" value="Aldolase class I"/>
    <property type="match status" value="1"/>
</dbReference>